<feature type="compositionally biased region" description="Acidic residues" evidence="2">
    <location>
        <begin position="30"/>
        <end position="44"/>
    </location>
</feature>
<comment type="caution">
    <text evidence="5">The sequence shown here is derived from an EMBL/GenBank/DDBJ whole genome shotgun (WGS) entry which is preliminary data.</text>
</comment>
<keyword evidence="6" id="KW-1185">Reference proteome</keyword>
<dbReference type="InterPro" id="IPR000620">
    <property type="entry name" value="EamA_dom"/>
</dbReference>
<feature type="transmembrane region" description="Helical" evidence="3">
    <location>
        <begin position="354"/>
        <end position="377"/>
    </location>
</feature>
<keyword evidence="3" id="KW-0472">Membrane</keyword>
<evidence type="ECO:0000313" key="6">
    <source>
        <dbReference type="Proteomes" id="UP001295423"/>
    </source>
</evidence>
<organism evidence="5 6">
    <name type="scientific">Cylindrotheca closterium</name>
    <dbReference type="NCBI Taxonomy" id="2856"/>
    <lineage>
        <taxon>Eukaryota</taxon>
        <taxon>Sar</taxon>
        <taxon>Stramenopiles</taxon>
        <taxon>Ochrophyta</taxon>
        <taxon>Bacillariophyta</taxon>
        <taxon>Bacillariophyceae</taxon>
        <taxon>Bacillariophycidae</taxon>
        <taxon>Bacillariales</taxon>
        <taxon>Bacillariaceae</taxon>
        <taxon>Cylindrotheca</taxon>
    </lineage>
</organism>
<sequence>MTITNDNTTTENAASETTALLASRNTSGGSDEENDLQPEEEVEEVEPHQTVLEGIVETMQDVAGDFNEALVEEIQEIRDNFKDELLERDDQEEDRTFVMDMGMARNLGVLPSDIADAALLYEPPAMACRVTPNACNLFPDSVVHTLQHQHHDPTDGFGNLVVSVEEYNNNHTIDPTNIRKTEIENEMPKTESPSQPQHTTRTPLSAYLFLFVAIMSISATGPFFKVQEDVDAVMKIFWRNCATNVILLPLFVIGLAKDGWPKLDRSQWVGVFLAGFSYSALGLFFVMSLDYTSVGNAMILYNSQLLLLIFGKFFVGEPISRLEFTGAMVAFAGAVFCSVDAAETDITSGTGNGSMTLLGDMLALCAAFGGVGYLVFAQSVRSHLNLYVFMFLNMFQSSAYAFLYIWLSGKDFTFDLQRYHGLFAWLLPSADRLFLTIIAVVFCNLFGVMGYIRAMHFFDKLVISVAGLMEPVASTLLAFGMGVGDLPGYKGWIGNFFVAVGTFAVIYKPEEK</sequence>
<evidence type="ECO:0000313" key="5">
    <source>
        <dbReference type="EMBL" id="CAJ1937453.1"/>
    </source>
</evidence>
<dbReference type="Pfam" id="PF00892">
    <property type="entry name" value="EamA"/>
    <property type="match status" value="1"/>
</dbReference>
<dbReference type="Proteomes" id="UP001295423">
    <property type="component" value="Unassembled WGS sequence"/>
</dbReference>
<reference evidence="5" key="1">
    <citation type="submission" date="2023-08" db="EMBL/GenBank/DDBJ databases">
        <authorList>
            <person name="Audoor S."/>
            <person name="Bilcke G."/>
        </authorList>
    </citation>
    <scope>NUCLEOTIDE SEQUENCE</scope>
</reference>
<feature type="region of interest" description="Disordered" evidence="2">
    <location>
        <begin position="1"/>
        <end position="45"/>
    </location>
</feature>
<name>A0AAD2CV48_9STRA</name>
<evidence type="ECO:0000256" key="3">
    <source>
        <dbReference type="SAM" id="Phobius"/>
    </source>
</evidence>
<dbReference type="EMBL" id="CAKOGP040000646">
    <property type="protein sequence ID" value="CAJ1937453.1"/>
    <property type="molecule type" value="Genomic_DNA"/>
</dbReference>
<protein>
    <recommendedName>
        <fullName evidence="4">EamA domain-containing protein</fullName>
    </recommendedName>
</protein>
<feature type="transmembrane region" description="Helical" evidence="3">
    <location>
        <begin position="268"/>
        <end position="287"/>
    </location>
</feature>
<keyword evidence="1" id="KW-0175">Coiled coil</keyword>
<evidence type="ECO:0000256" key="2">
    <source>
        <dbReference type="SAM" id="MobiDB-lite"/>
    </source>
</evidence>
<feature type="transmembrane region" description="Helical" evidence="3">
    <location>
        <begin position="299"/>
        <end position="315"/>
    </location>
</feature>
<dbReference type="GO" id="GO:0016020">
    <property type="term" value="C:membrane"/>
    <property type="evidence" value="ECO:0007669"/>
    <property type="project" value="InterPro"/>
</dbReference>
<dbReference type="SUPFAM" id="SSF103481">
    <property type="entry name" value="Multidrug resistance efflux transporter EmrE"/>
    <property type="match status" value="1"/>
</dbReference>
<feature type="transmembrane region" description="Helical" evidence="3">
    <location>
        <begin position="461"/>
        <end position="483"/>
    </location>
</feature>
<keyword evidence="3" id="KW-0812">Transmembrane</keyword>
<evidence type="ECO:0000259" key="4">
    <source>
        <dbReference type="Pfam" id="PF00892"/>
    </source>
</evidence>
<feature type="transmembrane region" description="Helical" evidence="3">
    <location>
        <begin position="384"/>
        <end position="407"/>
    </location>
</feature>
<feature type="domain" description="EamA" evidence="4">
    <location>
        <begin position="205"/>
        <end position="337"/>
    </location>
</feature>
<gene>
    <name evidence="5" type="ORF">CYCCA115_LOCUS5664</name>
</gene>
<feature type="compositionally biased region" description="Low complexity" evidence="2">
    <location>
        <begin position="7"/>
        <end position="23"/>
    </location>
</feature>
<feature type="transmembrane region" description="Helical" evidence="3">
    <location>
        <begin position="433"/>
        <end position="454"/>
    </location>
</feature>
<feature type="transmembrane region" description="Helical" evidence="3">
    <location>
        <begin position="236"/>
        <end position="256"/>
    </location>
</feature>
<evidence type="ECO:0000256" key="1">
    <source>
        <dbReference type="SAM" id="Coils"/>
    </source>
</evidence>
<accession>A0AAD2CV48</accession>
<dbReference type="AlphaFoldDB" id="A0AAD2CV48"/>
<feature type="transmembrane region" description="Helical" evidence="3">
    <location>
        <begin position="489"/>
        <end position="507"/>
    </location>
</feature>
<dbReference type="PANTHER" id="PTHR22911:SF76">
    <property type="entry name" value="EAMA DOMAIN-CONTAINING PROTEIN"/>
    <property type="match status" value="1"/>
</dbReference>
<dbReference type="PANTHER" id="PTHR22911">
    <property type="entry name" value="ACYL-MALONYL CONDENSING ENZYME-RELATED"/>
    <property type="match status" value="1"/>
</dbReference>
<feature type="coiled-coil region" evidence="1">
    <location>
        <begin position="67"/>
        <end position="94"/>
    </location>
</feature>
<feature type="transmembrane region" description="Helical" evidence="3">
    <location>
        <begin position="322"/>
        <end position="342"/>
    </location>
</feature>
<feature type="transmembrane region" description="Helical" evidence="3">
    <location>
        <begin position="204"/>
        <end position="224"/>
    </location>
</feature>
<proteinExistence type="predicted"/>
<keyword evidence="3" id="KW-1133">Transmembrane helix</keyword>
<dbReference type="InterPro" id="IPR037185">
    <property type="entry name" value="EmrE-like"/>
</dbReference>